<evidence type="ECO:0000256" key="3">
    <source>
        <dbReference type="ARBA" id="ARBA00022603"/>
    </source>
</evidence>
<comment type="subunit">
    <text evidence="7">Homodimer.</text>
</comment>
<dbReference type="Proteomes" id="UP001205748">
    <property type="component" value="Unassembled WGS sequence"/>
</dbReference>
<dbReference type="Pfam" id="PF02590">
    <property type="entry name" value="SPOUT_MTase"/>
    <property type="match status" value="1"/>
</dbReference>
<dbReference type="RefSeq" id="WP_257532248.1">
    <property type="nucleotide sequence ID" value="NZ_JANKAS010000012.1"/>
</dbReference>
<organism evidence="8 9">
    <name type="scientific">Irregularibacter muris</name>
    <dbReference type="NCBI Taxonomy" id="1796619"/>
    <lineage>
        <taxon>Bacteria</taxon>
        <taxon>Bacillati</taxon>
        <taxon>Bacillota</taxon>
        <taxon>Clostridia</taxon>
        <taxon>Eubacteriales</taxon>
        <taxon>Eubacteriaceae</taxon>
        <taxon>Irregularibacter</taxon>
    </lineage>
</organism>
<gene>
    <name evidence="7" type="primary">rlmH</name>
    <name evidence="8" type="ORF">NSA47_11805</name>
</gene>
<keyword evidence="9" id="KW-1185">Reference proteome</keyword>
<evidence type="ECO:0000256" key="7">
    <source>
        <dbReference type="HAMAP-Rule" id="MF_00658"/>
    </source>
</evidence>
<feature type="binding site" evidence="7">
    <location>
        <begin position="104"/>
        <end position="109"/>
    </location>
    <ligand>
        <name>S-adenosyl-L-methionine</name>
        <dbReference type="ChEBI" id="CHEBI:59789"/>
    </ligand>
</feature>
<evidence type="ECO:0000256" key="4">
    <source>
        <dbReference type="ARBA" id="ARBA00022679"/>
    </source>
</evidence>
<reference evidence="8" key="1">
    <citation type="submission" date="2022-07" db="EMBL/GenBank/DDBJ databases">
        <title>Enhanced cultured diversity of the mouse gut microbiota enables custom-made synthetic communities.</title>
        <authorList>
            <person name="Afrizal A."/>
        </authorList>
    </citation>
    <scope>NUCLEOTIDE SEQUENCE</scope>
    <source>
        <strain evidence="8">DSM 28593</strain>
    </source>
</reference>
<dbReference type="PANTHER" id="PTHR33603">
    <property type="entry name" value="METHYLTRANSFERASE"/>
    <property type="match status" value="1"/>
</dbReference>
<dbReference type="EMBL" id="JANKAS010000012">
    <property type="protein sequence ID" value="MCR1899660.1"/>
    <property type="molecule type" value="Genomic_DNA"/>
</dbReference>
<comment type="catalytic activity">
    <reaction evidence="7">
        <text>pseudouridine(1915) in 23S rRNA + S-adenosyl-L-methionine = N(3)-methylpseudouridine(1915) in 23S rRNA + S-adenosyl-L-homocysteine + H(+)</text>
        <dbReference type="Rhea" id="RHEA:42752"/>
        <dbReference type="Rhea" id="RHEA-COMP:10221"/>
        <dbReference type="Rhea" id="RHEA-COMP:10222"/>
        <dbReference type="ChEBI" id="CHEBI:15378"/>
        <dbReference type="ChEBI" id="CHEBI:57856"/>
        <dbReference type="ChEBI" id="CHEBI:59789"/>
        <dbReference type="ChEBI" id="CHEBI:65314"/>
        <dbReference type="ChEBI" id="CHEBI:74486"/>
        <dbReference type="EC" id="2.1.1.177"/>
    </reaction>
</comment>
<dbReference type="PANTHER" id="PTHR33603:SF1">
    <property type="entry name" value="RIBOSOMAL RNA LARGE SUBUNIT METHYLTRANSFERASE H"/>
    <property type="match status" value="1"/>
</dbReference>
<dbReference type="Gene3D" id="3.40.1280.10">
    <property type="match status" value="1"/>
</dbReference>
<comment type="subcellular location">
    <subcellularLocation>
        <location evidence="7">Cytoplasm</location>
    </subcellularLocation>
</comment>
<comment type="caution">
    <text evidence="7">Lacks conserved residue(s) required for the propagation of feature annotation.</text>
</comment>
<dbReference type="InterPro" id="IPR003742">
    <property type="entry name" value="RlmH-like"/>
</dbReference>
<keyword evidence="5 7" id="KW-0949">S-adenosyl-L-methionine</keyword>
<dbReference type="InterPro" id="IPR029026">
    <property type="entry name" value="tRNA_m1G_MTases_N"/>
</dbReference>
<evidence type="ECO:0000313" key="8">
    <source>
        <dbReference type="EMBL" id="MCR1899660.1"/>
    </source>
</evidence>
<dbReference type="SUPFAM" id="SSF75217">
    <property type="entry name" value="alpha/beta knot"/>
    <property type="match status" value="1"/>
</dbReference>
<comment type="caution">
    <text evidence="8">The sequence shown here is derived from an EMBL/GenBank/DDBJ whole genome shotgun (WGS) entry which is preliminary data.</text>
</comment>
<evidence type="ECO:0000256" key="6">
    <source>
        <dbReference type="ARBA" id="ARBA00038303"/>
    </source>
</evidence>
<proteinExistence type="inferred from homology"/>
<evidence type="ECO:0000256" key="2">
    <source>
        <dbReference type="ARBA" id="ARBA00022552"/>
    </source>
</evidence>
<evidence type="ECO:0000313" key="9">
    <source>
        <dbReference type="Proteomes" id="UP001205748"/>
    </source>
</evidence>
<protein>
    <recommendedName>
        <fullName evidence="7">Ribosomal RNA large subunit methyltransferase H</fullName>
        <ecNumber evidence="7">2.1.1.177</ecNumber>
    </recommendedName>
    <alternativeName>
        <fullName evidence="7">23S rRNA (pseudouridine1915-N3)-methyltransferase</fullName>
    </alternativeName>
    <alternativeName>
        <fullName evidence="7">23S rRNA m3Psi1915 methyltransferase</fullName>
    </alternativeName>
    <alternativeName>
        <fullName evidence="7">rRNA (pseudouridine-N3-)-methyltransferase RlmH</fullName>
    </alternativeName>
</protein>
<dbReference type="CDD" id="cd18081">
    <property type="entry name" value="RlmH-like"/>
    <property type="match status" value="1"/>
</dbReference>
<name>A0AAE3HHU4_9FIRM</name>
<keyword evidence="1 7" id="KW-0963">Cytoplasm</keyword>
<feature type="binding site" evidence="7">
    <location>
        <position position="89"/>
    </location>
    <ligand>
        <name>S-adenosyl-L-methionine</name>
        <dbReference type="ChEBI" id="CHEBI:59789"/>
    </ligand>
</feature>
<dbReference type="GO" id="GO:0005737">
    <property type="term" value="C:cytoplasm"/>
    <property type="evidence" value="ECO:0007669"/>
    <property type="project" value="UniProtKB-SubCell"/>
</dbReference>
<dbReference type="EC" id="2.1.1.177" evidence="7"/>
<keyword evidence="3 7" id="KW-0489">Methyltransferase</keyword>
<dbReference type="HAMAP" id="MF_00658">
    <property type="entry name" value="23SrRNA_methyltr_H"/>
    <property type="match status" value="1"/>
</dbReference>
<sequence length="136" mass="15860">MNITLLTIEKINKPFIKKGIQEYNKRLSRYCKIKHITLKKIEDIHKNIKNNSYIILVNPKGEMMSSERLGSNIKKMGVQGKSDIVFLIADKEVLDGKEDMHLALTSMEMDSELMLLTLYEQIYRAFTLINNLPYHK</sequence>
<evidence type="ECO:0000256" key="5">
    <source>
        <dbReference type="ARBA" id="ARBA00022691"/>
    </source>
</evidence>
<dbReference type="GO" id="GO:0070038">
    <property type="term" value="F:rRNA (pseudouridine-N3-)-methyltransferase activity"/>
    <property type="evidence" value="ECO:0007669"/>
    <property type="project" value="UniProtKB-UniRule"/>
</dbReference>
<dbReference type="InterPro" id="IPR029028">
    <property type="entry name" value="Alpha/beta_knot_MTases"/>
</dbReference>
<keyword evidence="2 7" id="KW-0698">rRNA processing</keyword>
<dbReference type="AlphaFoldDB" id="A0AAE3HHU4"/>
<keyword evidence="4 7" id="KW-0808">Transferase</keyword>
<comment type="function">
    <text evidence="7">Specifically methylates the pseudouridine at position 1915 (m3Psi1915) in 23S rRNA.</text>
</comment>
<comment type="similarity">
    <text evidence="6 7">Belongs to the RNA methyltransferase RlmH family.</text>
</comment>
<evidence type="ECO:0000256" key="1">
    <source>
        <dbReference type="ARBA" id="ARBA00022490"/>
    </source>
</evidence>
<accession>A0AAE3HHU4</accession>